<dbReference type="EMBL" id="BIFT01000001">
    <property type="protein sequence ID" value="GCE25740.1"/>
    <property type="molecule type" value="Genomic_DNA"/>
</dbReference>
<dbReference type="Proteomes" id="UP000287171">
    <property type="component" value="Unassembled WGS sequence"/>
</dbReference>
<dbReference type="InterPro" id="IPR017871">
    <property type="entry name" value="ABC_transporter-like_CS"/>
</dbReference>
<dbReference type="PROSITE" id="PS50893">
    <property type="entry name" value="ABC_TRANSPORTER_2"/>
    <property type="match status" value="1"/>
</dbReference>
<dbReference type="InterPro" id="IPR027417">
    <property type="entry name" value="P-loop_NTPase"/>
</dbReference>
<dbReference type="InterPro" id="IPR003439">
    <property type="entry name" value="ABC_transporter-like_ATP-bd"/>
</dbReference>
<feature type="coiled-coil region" evidence="5">
    <location>
        <begin position="230"/>
        <end position="263"/>
    </location>
</feature>
<evidence type="ECO:0000313" key="7">
    <source>
        <dbReference type="EMBL" id="GCE25740.1"/>
    </source>
</evidence>
<dbReference type="GO" id="GO:0016887">
    <property type="term" value="F:ATP hydrolysis activity"/>
    <property type="evidence" value="ECO:0007669"/>
    <property type="project" value="InterPro"/>
</dbReference>
<evidence type="ECO:0000259" key="6">
    <source>
        <dbReference type="PROSITE" id="PS50893"/>
    </source>
</evidence>
<dbReference type="SUPFAM" id="SSF52540">
    <property type="entry name" value="P-loop containing nucleoside triphosphate hydrolases"/>
    <property type="match status" value="1"/>
</dbReference>
<dbReference type="InterPro" id="IPR003593">
    <property type="entry name" value="AAA+_ATPase"/>
</dbReference>
<dbReference type="PANTHER" id="PTHR43335">
    <property type="entry name" value="ABC TRANSPORTER, ATP-BINDING PROTEIN"/>
    <property type="match status" value="1"/>
</dbReference>
<keyword evidence="5" id="KW-0175">Coiled coil</keyword>
<dbReference type="SMART" id="SM00382">
    <property type="entry name" value="AAA"/>
    <property type="match status" value="1"/>
</dbReference>
<evidence type="ECO:0000256" key="5">
    <source>
        <dbReference type="SAM" id="Coils"/>
    </source>
</evidence>
<protein>
    <submittedName>
        <fullName evidence="7">ABC transporter ATP-binding protein</fullName>
    </submittedName>
</protein>
<keyword evidence="3" id="KW-0547">Nucleotide-binding</keyword>
<comment type="caution">
    <text evidence="7">The sequence shown here is derived from an EMBL/GenBank/DDBJ whole genome shotgun (WGS) entry which is preliminary data.</text>
</comment>
<sequence>MRETHTTLYDGTPVISTQRLTKAFGNLVAVNDLNLQVMRGDVFGFLGPNGSGKTTTIRMLLGLIHPTAGRAVLFGMDNAYQLPAILQRIGAIVETPTFYPYLSGIDNLRVIAANSGMKLGSVNKPRYEEVLDIVELKQYQRLAYRNYSLGMKQRLGIAAALLADPELVMLDEPTNGLDPAGVIEIRKLIQRLAALGKTIFLSSHILPEVQQVCNRVAILRKGNLVKQGDVKELLREKEQIEVRMRLAEEAQTALEVLRRVKEQEASWISHIALEQNALRQPIILIDAPSTRSADINMLLARHDLFAAELHPREGSLEAVYLQATSVPNQFSEIASTDNHTMLNAADDSNKGAIR</sequence>
<keyword evidence="2" id="KW-0813">Transport</keyword>
<dbReference type="PROSITE" id="PS00211">
    <property type="entry name" value="ABC_TRANSPORTER_1"/>
    <property type="match status" value="1"/>
</dbReference>
<dbReference type="AlphaFoldDB" id="A0A402B302"/>
<evidence type="ECO:0000256" key="4">
    <source>
        <dbReference type="ARBA" id="ARBA00022840"/>
    </source>
</evidence>
<proteinExistence type="inferred from homology"/>
<comment type="similarity">
    <text evidence="1">Belongs to the ABC transporter superfamily.</text>
</comment>
<evidence type="ECO:0000256" key="3">
    <source>
        <dbReference type="ARBA" id="ARBA00022741"/>
    </source>
</evidence>
<reference evidence="8" key="1">
    <citation type="submission" date="2018-12" db="EMBL/GenBank/DDBJ databases">
        <title>Tengunoibacter tsumagoiensis gen. nov., sp. nov., Dictyobacter kobayashii sp. nov., D. alpinus sp. nov., and D. joshuensis sp. nov. and description of Dictyobacteraceae fam. nov. within the order Ktedonobacterales isolated from Tengu-no-mugimeshi.</title>
        <authorList>
            <person name="Wang C.M."/>
            <person name="Zheng Y."/>
            <person name="Sakai Y."/>
            <person name="Toyoda A."/>
            <person name="Minakuchi Y."/>
            <person name="Abe K."/>
            <person name="Yokota A."/>
            <person name="Yabe S."/>
        </authorList>
    </citation>
    <scope>NUCLEOTIDE SEQUENCE [LARGE SCALE GENOMIC DNA]</scope>
    <source>
        <strain evidence="8">Uno16</strain>
    </source>
</reference>
<dbReference type="Pfam" id="PF00005">
    <property type="entry name" value="ABC_tran"/>
    <property type="match status" value="1"/>
</dbReference>
<name>A0A402B302_9CHLR</name>
<dbReference type="PANTHER" id="PTHR43335:SF4">
    <property type="entry name" value="ABC TRANSPORTER, ATP-BINDING PROTEIN"/>
    <property type="match status" value="1"/>
</dbReference>
<organism evidence="7 8">
    <name type="scientific">Dictyobacter alpinus</name>
    <dbReference type="NCBI Taxonomy" id="2014873"/>
    <lineage>
        <taxon>Bacteria</taxon>
        <taxon>Bacillati</taxon>
        <taxon>Chloroflexota</taxon>
        <taxon>Ktedonobacteria</taxon>
        <taxon>Ktedonobacterales</taxon>
        <taxon>Dictyobacteraceae</taxon>
        <taxon>Dictyobacter</taxon>
    </lineage>
</organism>
<evidence type="ECO:0000256" key="1">
    <source>
        <dbReference type="ARBA" id="ARBA00005417"/>
    </source>
</evidence>
<dbReference type="Gene3D" id="3.40.50.300">
    <property type="entry name" value="P-loop containing nucleotide triphosphate hydrolases"/>
    <property type="match status" value="1"/>
</dbReference>
<accession>A0A402B302</accession>
<keyword evidence="4 7" id="KW-0067">ATP-binding</keyword>
<dbReference type="GO" id="GO:0005524">
    <property type="term" value="F:ATP binding"/>
    <property type="evidence" value="ECO:0007669"/>
    <property type="project" value="UniProtKB-KW"/>
</dbReference>
<gene>
    <name evidence="7" type="ORF">KDA_12240</name>
</gene>
<evidence type="ECO:0000313" key="8">
    <source>
        <dbReference type="Proteomes" id="UP000287171"/>
    </source>
</evidence>
<evidence type="ECO:0000256" key="2">
    <source>
        <dbReference type="ARBA" id="ARBA00022448"/>
    </source>
</evidence>
<keyword evidence="8" id="KW-1185">Reference proteome</keyword>
<feature type="domain" description="ABC transporter" evidence="6">
    <location>
        <begin position="15"/>
        <end position="246"/>
    </location>
</feature>